<dbReference type="GO" id="GO:0003676">
    <property type="term" value="F:nucleic acid binding"/>
    <property type="evidence" value="ECO:0007669"/>
    <property type="project" value="InterPro"/>
</dbReference>
<dbReference type="SMART" id="SM00343">
    <property type="entry name" value="ZnF_C2HC"/>
    <property type="match status" value="1"/>
</dbReference>
<proteinExistence type="predicted"/>
<keyword evidence="1" id="KW-0862">Zinc</keyword>
<dbReference type="Proteomes" id="UP000823749">
    <property type="component" value="Chromosome 1"/>
</dbReference>
<dbReference type="SUPFAM" id="SSF57756">
    <property type="entry name" value="Retrovirus zinc finger-like domains"/>
    <property type="match status" value="1"/>
</dbReference>
<dbReference type="AlphaFoldDB" id="A0AAV6LJ03"/>
<dbReference type="Pfam" id="PF00098">
    <property type="entry name" value="zf-CCHC"/>
    <property type="match status" value="1"/>
</dbReference>
<name>A0AAV6LJ03_9ERIC</name>
<feature type="compositionally biased region" description="Low complexity" evidence="2">
    <location>
        <begin position="93"/>
        <end position="108"/>
    </location>
</feature>
<dbReference type="EMBL" id="JACTNZ010000001">
    <property type="protein sequence ID" value="KAG5565105.1"/>
    <property type="molecule type" value="Genomic_DNA"/>
</dbReference>
<dbReference type="PROSITE" id="PS50158">
    <property type="entry name" value="ZF_CCHC"/>
    <property type="match status" value="1"/>
</dbReference>
<feature type="domain" description="CCHC-type" evidence="3">
    <location>
        <begin position="118"/>
        <end position="133"/>
    </location>
</feature>
<dbReference type="Pfam" id="PF14223">
    <property type="entry name" value="Retrotran_gag_2"/>
    <property type="match status" value="1"/>
</dbReference>
<comment type="caution">
    <text evidence="4">The sequence shown here is derived from an EMBL/GenBank/DDBJ whole genome shotgun (WGS) entry which is preliminary data.</text>
</comment>
<reference evidence="4" key="1">
    <citation type="submission" date="2020-08" db="EMBL/GenBank/DDBJ databases">
        <title>Plant Genome Project.</title>
        <authorList>
            <person name="Zhang R.-G."/>
        </authorList>
    </citation>
    <scope>NUCLEOTIDE SEQUENCE</scope>
    <source>
        <strain evidence="4">WSP0</strain>
        <tissue evidence="4">Leaf</tissue>
    </source>
</reference>
<protein>
    <recommendedName>
        <fullName evidence="3">CCHC-type domain-containing protein</fullName>
    </recommendedName>
</protein>
<dbReference type="InterPro" id="IPR036875">
    <property type="entry name" value="Znf_CCHC_sf"/>
</dbReference>
<dbReference type="Gene3D" id="4.10.60.10">
    <property type="entry name" value="Zinc finger, CCHC-type"/>
    <property type="match status" value="1"/>
</dbReference>
<evidence type="ECO:0000259" key="3">
    <source>
        <dbReference type="PROSITE" id="PS50158"/>
    </source>
</evidence>
<keyword evidence="5" id="KW-1185">Reference proteome</keyword>
<evidence type="ECO:0000313" key="4">
    <source>
        <dbReference type="EMBL" id="KAG5565105.1"/>
    </source>
</evidence>
<keyword evidence="1" id="KW-0479">Metal-binding</keyword>
<sequence length="160" mass="18042">MTEHLNDYNKILADLLNLDVEILDEDKALLLLNSLPKDYDHLSTTLMYGKDTIKFDDVSNALVNNEYRKRDMQAHGDSGEALSVRGRSENRKNSSNRGRSNSKGRGASTSSRVAKDECTYCREKGHWKKDCPKKRGKDSFKANIVHFDDDDSNLALLGSC</sequence>
<gene>
    <name evidence="4" type="ORF">RHGRI_001111</name>
</gene>
<accession>A0AAV6LJ03</accession>
<evidence type="ECO:0000313" key="5">
    <source>
        <dbReference type="Proteomes" id="UP000823749"/>
    </source>
</evidence>
<dbReference type="GO" id="GO:0008270">
    <property type="term" value="F:zinc ion binding"/>
    <property type="evidence" value="ECO:0007669"/>
    <property type="project" value="UniProtKB-KW"/>
</dbReference>
<evidence type="ECO:0000256" key="2">
    <source>
        <dbReference type="SAM" id="MobiDB-lite"/>
    </source>
</evidence>
<keyword evidence="1" id="KW-0863">Zinc-finger</keyword>
<feature type="region of interest" description="Disordered" evidence="2">
    <location>
        <begin position="69"/>
        <end position="111"/>
    </location>
</feature>
<organism evidence="4 5">
    <name type="scientific">Rhododendron griersonianum</name>
    <dbReference type="NCBI Taxonomy" id="479676"/>
    <lineage>
        <taxon>Eukaryota</taxon>
        <taxon>Viridiplantae</taxon>
        <taxon>Streptophyta</taxon>
        <taxon>Embryophyta</taxon>
        <taxon>Tracheophyta</taxon>
        <taxon>Spermatophyta</taxon>
        <taxon>Magnoliopsida</taxon>
        <taxon>eudicotyledons</taxon>
        <taxon>Gunneridae</taxon>
        <taxon>Pentapetalae</taxon>
        <taxon>asterids</taxon>
        <taxon>Ericales</taxon>
        <taxon>Ericaceae</taxon>
        <taxon>Ericoideae</taxon>
        <taxon>Rhodoreae</taxon>
        <taxon>Rhododendron</taxon>
    </lineage>
</organism>
<feature type="compositionally biased region" description="Basic and acidic residues" evidence="2">
    <location>
        <begin position="69"/>
        <end position="78"/>
    </location>
</feature>
<evidence type="ECO:0000256" key="1">
    <source>
        <dbReference type="PROSITE-ProRule" id="PRU00047"/>
    </source>
</evidence>
<dbReference type="InterPro" id="IPR001878">
    <property type="entry name" value="Znf_CCHC"/>
</dbReference>